<evidence type="ECO:0000313" key="1">
    <source>
        <dbReference type="EMBL" id="CAH1599235.1"/>
    </source>
</evidence>
<gene>
    <name evidence="1" type="ORF">THF1A12_40066</name>
</gene>
<dbReference type="AlphaFoldDB" id="A0AAU9QUH1"/>
<protein>
    <submittedName>
        <fullName evidence="1">Uncharacterized protein</fullName>
    </submittedName>
</protein>
<sequence length="54" mass="6432">MDSTQQDNVELTTYGNTRTLLVERFDRQYDHARDIVRRMYVIDGCQATSQNYSR</sequence>
<comment type="caution">
    <text evidence="1">The sequence shown here is derived from an EMBL/GenBank/DDBJ whole genome shotgun (WGS) entry which is preliminary data.</text>
</comment>
<dbReference type="EMBL" id="CAKMUD010000094">
    <property type="protein sequence ID" value="CAH1599235.1"/>
    <property type="molecule type" value="Genomic_DNA"/>
</dbReference>
<name>A0AAU9QUH1_9VIBR</name>
<accession>A0AAU9QUH1</accession>
<evidence type="ECO:0000313" key="2">
    <source>
        <dbReference type="Proteomes" id="UP001295462"/>
    </source>
</evidence>
<organism evidence="1 2">
    <name type="scientific">Vibrio jasicida</name>
    <dbReference type="NCBI Taxonomy" id="766224"/>
    <lineage>
        <taxon>Bacteria</taxon>
        <taxon>Pseudomonadati</taxon>
        <taxon>Pseudomonadota</taxon>
        <taxon>Gammaproteobacteria</taxon>
        <taxon>Vibrionales</taxon>
        <taxon>Vibrionaceae</taxon>
        <taxon>Vibrio</taxon>
    </lineage>
</organism>
<reference evidence="1" key="1">
    <citation type="submission" date="2022-01" db="EMBL/GenBank/DDBJ databases">
        <authorList>
            <person name="Lagorce A."/>
        </authorList>
    </citation>
    <scope>NUCLEOTIDE SEQUENCE</scope>
    <source>
        <strain evidence="1">Th15_F1_A12</strain>
    </source>
</reference>
<dbReference type="Proteomes" id="UP001295462">
    <property type="component" value="Unassembled WGS sequence"/>
</dbReference>
<proteinExistence type="predicted"/>